<name>A0A1Z4VTR6_9GAMM</name>
<keyword evidence="9" id="KW-0862">Zinc</keyword>
<gene>
    <name evidence="15" type="ORF">FOKN1_2207</name>
</gene>
<dbReference type="RefSeq" id="WP_197702947.1">
    <property type="nucleotide sequence ID" value="NZ_AP018052.1"/>
</dbReference>
<keyword evidence="12 13" id="KW-0472">Membrane</keyword>
<evidence type="ECO:0000256" key="6">
    <source>
        <dbReference type="ARBA" id="ARBA00022692"/>
    </source>
</evidence>
<dbReference type="KEGG" id="ttc:FOKN1_2207"/>
<dbReference type="CDD" id="cd06158">
    <property type="entry name" value="S2P-M50_like_1"/>
    <property type="match status" value="1"/>
</dbReference>
<evidence type="ECO:0000256" key="4">
    <source>
        <dbReference type="ARBA" id="ARBA00022475"/>
    </source>
</evidence>
<evidence type="ECO:0000256" key="11">
    <source>
        <dbReference type="ARBA" id="ARBA00023049"/>
    </source>
</evidence>
<dbReference type="PANTHER" id="PTHR35864">
    <property type="entry name" value="ZINC METALLOPROTEASE MJ0611-RELATED"/>
    <property type="match status" value="1"/>
</dbReference>
<comment type="subcellular location">
    <subcellularLocation>
        <location evidence="2">Cell membrane</location>
        <topology evidence="2">Multi-pass membrane protein</topology>
    </subcellularLocation>
</comment>
<feature type="transmembrane region" description="Helical" evidence="13">
    <location>
        <begin position="184"/>
        <end position="214"/>
    </location>
</feature>
<dbReference type="AlphaFoldDB" id="A0A1Z4VTR6"/>
<evidence type="ECO:0000259" key="14">
    <source>
        <dbReference type="Pfam" id="PF02163"/>
    </source>
</evidence>
<keyword evidence="7" id="KW-0479">Metal-binding</keyword>
<evidence type="ECO:0000256" key="9">
    <source>
        <dbReference type="ARBA" id="ARBA00022833"/>
    </source>
</evidence>
<protein>
    <submittedName>
        <fullName evidence="15">Zn-dependent proteases</fullName>
    </submittedName>
</protein>
<dbReference type="GO" id="GO:0046872">
    <property type="term" value="F:metal ion binding"/>
    <property type="evidence" value="ECO:0007669"/>
    <property type="project" value="UniProtKB-KW"/>
</dbReference>
<keyword evidence="16" id="KW-1185">Reference proteome</keyword>
<dbReference type="EMBL" id="AP018052">
    <property type="protein sequence ID" value="BAZ94584.1"/>
    <property type="molecule type" value="Genomic_DNA"/>
</dbReference>
<keyword evidence="11" id="KW-0482">Metalloprotease</keyword>
<keyword evidence="8" id="KW-0378">Hydrolase</keyword>
<dbReference type="Proteomes" id="UP000218765">
    <property type="component" value="Chromosome"/>
</dbReference>
<keyword evidence="5 15" id="KW-0645">Protease</keyword>
<evidence type="ECO:0000256" key="8">
    <source>
        <dbReference type="ARBA" id="ARBA00022801"/>
    </source>
</evidence>
<keyword evidence="10 13" id="KW-1133">Transmembrane helix</keyword>
<dbReference type="InterPro" id="IPR044537">
    <property type="entry name" value="Rip2-like"/>
</dbReference>
<proteinExistence type="inferred from homology"/>
<reference evidence="15 16" key="1">
    <citation type="submission" date="2017-05" db="EMBL/GenBank/DDBJ databases">
        <title>Thiocyanate degradation by Thiohalobacter thiocyanaticus FOKN1.</title>
        <authorList>
            <person name="Oshiki M."/>
            <person name="Fukushima T."/>
            <person name="Kawano S."/>
            <person name="Nakagawa J."/>
        </authorList>
    </citation>
    <scope>NUCLEOTIDE SEQUENCE [LARGE SCALE GENOMIC DNA]</scope>
    <source>
        <strain evidence="15 16">FOKN1</strain>
    </source>
</reference>
<feature type="transmembrane region" description="Helical" evidence="13">
    <location>
        <begin position="99"/>
        <end position="118"/>
    </location>
</feature>
<evidence type="ECO:0000256" key="2">
    <source>
        <dbReference type="ARBA" id="ARBA00004651"/>
    </source>
</evidence>
<evidence type="ECO:0000256" key="3">
    <source>
        <dbReference type="ARBA" id="ARBA00007931"/>
    </source>
</evidence>
<sequence length="233" mass="25456">MISQLSLIQQLAVWVVPVLLAITVHEVSHGYVARAYGDTTAYMLGRLTLNPVKHIDPIGTVLVPAIMLLLPGSFVFGWAKPVPVSFNNLRNPMRDMAVVAAAGPLSNLTMAFLWALLARLSMGLLKQGHLFFEPLLLMAIAGIYINIILMVLNLLPLPPLDGGRVLAGLLPGRMAMKFSRIEPYGFMILIALLVTGLLGWILFPLISLVLFVVLPVSGFAPQGFWQIIQILIQ</sequence>
<evidence type="ECO:0000256" key="5">
    <source>
        <dbReference type="ARBA" id="ARBA00022670"/>
    </source>
</evidence>
<comment type="similarity">
    <text evidence="3">Belongs to the peptidase M50B family.</text>
</comment>
<organism evidence="15 16">
    <name type="scientific">Thiohalobacter thiocyanaticus</name>
    <dbReference type="NCBI Taxonomy" id="585455"/>
    <lineage>
        <taxon>Bacteria</taxon>
        <taxon>Pseudomonadati</taxon>
        <taxon>Pseudomonadota</taxon>
        <taxon>Gammaproteobacteria</taxon>
        <taxon>Thiohalobacterales</taxon>
        <taxon>Thiohalobacteraceae</taxon>
        <taxon>Thiohalobacter</taxon>
    </lineage>
</organism>
<dbReference type="Pfam" id="PF02163">
    <property type="entry name" value="Peptidase_M50"/>
    <property type="match status" value="1"/>
</dbReference>
<keyword evidence="6 13" id="KW-0812">Transmembrane</keyword>
<accession>A0A1Z4VTR6</accession>
<dbReference type="PANTHER" id="PTHR35864:SF1">
    <property type="entry name" value="ZINC METALLOPROTEASE YWHC-RELATED"/>
    <property type="match status" value="1"/>
</dbReference>
<feature type="transmembrane region" description="Helical" evidence="13">
    <location>
        <begin position="130"/>
        <end position="155"/>
    </location>
</feature>
<evidence type="ECO:0000256" key="10">
    <source>
        <dbReference type="ARBA" id="ARBA00022989"/>
    </source>
</evidence>
<evidence type="ECO:0000256" key="13">
    <source>
        <dbReference type="SAM" id="Phobius"/>
    </source>
</evidence>
<keyword evidence="4" id="KW-1003">Cell membrane</keyword>
<comment type="cofactor">
    <cofactor evidence="1">
        <name>Zn(2+)</name>
        <dbReference type="ChEBI" id="CHEBI:29105"/>
    </cofactor>
</comment>
<dbReference type="GO" id="GO:0008237">
    <property type="term" value="F:metallopeptidase activity"/>
    <property type="evidence" value="ECO:0007669"/>
    <property type="project" value="UniProtKB-KW"/>
</dbReference>
<feature type="domain" description="Peptidase M50" evidence="14">
    <location>
        <begin position="142"/>
        <end position="194"/>
    </location>
</feature>
<dbReference type="GO" id="GO:0005886">
    <property type="term" value="C:plasma membrane"/>
    <property type="evidence" value="ECO:0007669"/>
    <property type="project" value="UniProtKB-SubCell"/>
</dbReference>
<evidence type="ECO:0000313" key="15">
    <source>
        <dbReference type="EMBL" id="BAZ94584.1"/>
    </source>
</evidence>
<evidence type="ECO:0000256" key="7">
    <source>
        <dbReference type="ARBA" id="ARBA00022723"/>
    </source>
</evidence>
<evidence type="ECO:0000256" key="1">
    <source>
        <dbReference type="ARBA" id="ARBA00001947"/>
    </source>
</evidence>
<evidence type="ECO:0000313" key="16">
    <source>
        <dbReference type="Proteomes" id="UP000218765"/>
    </source>
</evidence>
<dbReference type="GO" id="GO:0006508">
    <property type="term" value="P:proteolysis"/>
    <property type="evidence" value="ECO:0007669"/>
    <property type="project" value="UniProtKB-KW"/>
</dbReference>
<feature type="transmembrane region" description="Helical" evidence="13">
    <location>
        <begin position="61"/>
        <end position="79"/>
    </location>
</feature>
<evidence type="ECO:0000256" key="12">
    <source>
        <dbReference type="ARBA" id="ARBA00023136"/>
    </source>
</evidence>
<dbReference type="InterPro" id="IPR052348">
    <property type="entry name" value="Metallopeptidase_M50B"/>
</dbReference>
<dbReference type="InterPro" id="IPR008915">
    <property type="entry name" value="Peptidase_M50"/>
</dbReference>